<comment type="subunit">
    <text evidence="2">Component of the NuA4 histone acetyltransferase complex.</text>
</comment>
<keyword evidence="7" id="KW-1185">Reference proteome</keyword>
<evidence type="ECO:0000259" key="5">
    <source>
        <dbReference type="SMART" id="SM00300"/>
    </source>
</evidence>
<dbReference type="InterPro" id="IPR008251">
    <property type="entry name" value="Chromo_shadow_dom"/>
</dbReference>
<organism evidence="6 7">
    <name type="scientific">Discina gigas</name>
    <dbReference type="NCBI Taxonomy" id="1032678"/>
    <lineage>
        <taxon>Eukaryota</taxon>
        <taxon>Fungi</taxon>
        <taxon>Dikarya</taxon>
        <taxon>Ascomycota</taxon>
        <taxon>Pezizomycotina</taxon>
        <taxon>Pezizomycetes</taxon>
        <taxon>Pezizales</taxon>
        <taxon>Discinaceae</taxon>
        <taxon>Discina</taxon>
    </lineage>
</organism>
<evidence type="ECO:0000256" key="3">
    <source>
        <dbReference type="ARBA" id="ARBA00023242"/>
    </source>
</evidence>
<feature type="compositionally biased region" description="Polar residues" evidence="4">
    <location>
        <begin position="139"/>
        <end position="162"/>
    </location>
</feature>
<comment type="caution">
    <text evidence="6">The sequence shown here is derived from an EMBL/GenBank/DDBJ whole genome shotgun (WGS) entry which is preliminary data.</text>
</comment>
<evidence type="ECO:0000313" key="7">
    <source>
        <dbReference type="Proteomes" id="UP001447188"/>
    </source>
</evidence>
<feature type="region of interest" description="Disordered" evidence="4">
    <location>
        <begin position="1"/>
        <end position="46"/>
    </location>
</feature>
<proteinExistence type="predicted"/>
<sequence length="256" mass="28575">MPPQVLSESDSDGDVIPAKSLKKALPVDDDDVEEEDVQDGDDAGEDEEEFVVEAIKDHKYDGKITVDTAPILASQMERIREEKRYDVGARRELRACSLSFLCYYLDHALMYASLPSNRGAKEVLMDYYKKIGGRPELRATSSVAKRGRQSTGSVPASATPKNNNKRARTSLGAKNAEDVSPAPSDDKWKPPAKGSWEDEITAIDTIEKTNGGLVCYVQWNNGRKTQHDIKIVYTRCPQKMLNFYEQHLVFKESGSL</sequence>
<accession>A0ABR3GS25</accession>
<keyword evidence="3" id="KW-0539">Nucleus</keyword>
<evidence type="ECO:0000256" key="1">
    <source>
        <dbReference type="ARBA" id="ARBA00004123"/>
    </source>
</evidence>
<gene>
    <name evidence="6" type="ORF">Q9L58_002163</name>
</gene>
<evidence type="ECO:0000256" key="4">
    <source>
        <dbReference type="SAM" id="MobiDB-lite"/>
    </source>
</evidence>
<reference evidence="6 7" key="1">
    <citation type="submission" date="2024-02" db="EMBL/GenBank/DDBJ databases">
        <title>Discinaceae phylogenomics.</title>
        <authorList>
            <person name="Dirks A.C."/>
            <person name="James T.Y."/>
        </authorList>
    </citation>
    <scope>NUCLEOTIDE SEQUENCE [LARGE SCALE GENOMIC DNA]</scope>
    <source>
        <strain evidence="6 7">ACD0624</strain>
    </source>
</reference>
<dbReference type="Proteomes" id="UP001447188">
    <property type="component" value="Unassembled WGS sequence"/>
</dbReference>
<feature type="domain" description="Chromo shadow" evidence="5">
    <location>
        <begin position="189"/>
        <end position="253"/>
    </location>
</feature>
<dbReference type="Pfam" id="PF01393">
    <property type="entry name" value="Chromo_shadow"/>
    <property type="match status" value="1"/>
</dbReference>
<dbReference type="SUPFAM" id="SSF54160">
    <property type="entry name" value="Chromo domain-like"/>
    <property type="match status" value="1"/>
</dbReference>
<dbReference type="EMBL" id="JBBBZM010000018">
    <property type="protein sequence ID" value="KAL0638739.1"/>
    <property type="molecule type" value="Genomic_DNA"/>
</dbReference>
<evidence type="ECO:0000313" key="6">
    <source>
        <dbReference type="EMBL" id="KAL0638739.1"/>
    </source>
</evidence>
<name>A0ABR3GS25_9PEZI</name>
<dbReference type="Gene3D" id="2.40.50.40">
    <property type="match status" value="1"/>
</dbReference>
<feature type="compositionally biased region" description="Acidic residues" evidence="4">
    <location>
        <begin position="27"/>
        <end position="46"/>
    </location>
</feature>
<comment type="subcellular location">
    <subcellularLocation>
        <location evidence="1">Nucleus</location>
    </subcellularLocation>
</comment>
<protein>
    <recommendedName>
        <fullName evidence="5">Chromo shadow domain-containing protein</fullName>
    </recommendedName>
</protein>
<dbReference type="CDD" id="cd18657">
    <property type="entry name" value="CSD_Swi6"/>
    <property type="match status" value="1"/>
</dbReference>
<dbReference type="InterPro" id="IPR016197">
    <property type="entry name" value="Chromo-like_dom_sf"/>
</dbReference>
<dbReference type="SMART" id="SM00300">
    <property type="entry name" value="ChSh"/>
    <property type="match status" value="1"/>
</dbReference>
<evidence type="ECO:0000256" key="2">
    <source>
        <dbReference type="ARBA" id="ARBA00011353"/>
    </source>
</evidence>
<feature type="region of interest" description="Disordered" evidence="4">
    <location>
        <begin position="138"/>
        <end position="194"/>
    </location>
</feature>